<proteinExistence type="evidence at transcript level"/>
<feature type="transmembrane region" description="Helical" evidence="11">
    <location>
        <begin position="808"/>
        <end position="827"/>
    </location>
</feature>
<dbReference type="InterPro" id="IPR039524">
    <property type="entry name" value="PIGO/GPI13"/>
</dbReference>
<evidence type="ECO:0000256" key="5">
    <source>
        <dbReference type="ARBA" id="ARBA00022679"/>
    </source>
</evidence>
<reference evidence="12" key="1">
    <citation type="submission" date="2020-04" db="EMBL/GenBank/DDBJ databases">
        <authorList>
            <person name="Neveu A P."/>
        </authorList>
    </citation>
    <scope>NUCLEOTIDE SEQUENCE</scope>
    <source>
        <tissue evidence="12">Whole embryo</tissue>
    </source>
</reference>
<feature type="transmembrane region" description="Helical" evidence="11">
    <location>
        <begin position="471"/>
        <end position="489"/>
    </location>
</feature>
<feature type="transmembrane region" description="Helical" evidence="11">
    <location>
        <begin position="894"/>
        <end position="914"/>
    </location>
</feature>
<feature type="transmembrane region" description="Helical" evidence="11">
    <location>
        <begin position="623"/>
        <end position="644"/>
    </location>
</feature>
<evidence type="ECO:0000256" key="3">
    <source>
        <dbReference type="ARBA" id="ARBA00008695"/>
    </source>
</evidence>
<dbReference type="InterPro" id="IPR002591">
    <property type="entry name" value="Phosphodiest/P_Trfase"/>
</dbReference>
<dbReference type="GO" id="GO:0006506">
    <property type="term" value="P:GPI anchor biosynthetic process"/>
    <property type="evidence" value="ECO:0007669"/>
    <property type="project" value="UniProtKB-UniPathway"/>
</dbReference>
<keyword evidence="6 11" id="KW-0812">Transmembrane</keyword>
<feature type="transmembrane region" description="Helical" evidence="11">
    <location>
        <begin position="565"/>
        <end position="588"/>
    </location>
</feature>
<dbReference type="Gene3D" id="3.40.720.10">
    <property type="entry name" value="Alkaline Phosphatase, subunit A"/>
    <property type="match status" value="1"/>
</dbReference>
<evidence type="ECO:0000256" key="11">
    <source>
        <dbReference type="SAM" id="Phobius"/>
    </source>
</evidence>
<evidence type="ECO:0000256" key="8">
    <source>
        <dbReference type="ARBA" id="ARBA00022989"/>
    </source>
</evidence>
<evidence type="ECO:0000256" key="4">
    <source>
        <dbReference type="ARBA" id="ARBA00022502"/>
    </source>
</evidence>
<keyword evidence="8 11" id="KW-1133">Transmembrane helix</keyword>
<accession>A0A6F9DPG1</accession>
<feature type="transmembrane region" description="Helical" evidence="11">
    <location>
        <begin position="986"/>
        <end position="1005"/>
    </location>
</feature>
<organism evidence="12">
    <name type="scientific">Phallusia mammillata</name>
    <dbReference type="NCBI Taxonomy" id="59560"/>
    <lineage>
        <taxon>Eukaryota</taxon>
        <taxon>Metazoa</taxon>
        <taxon>Chordata</taxon>
        <taxon>Tunicata</taxon>
        <taxon>Ascidiacea</taxon>
        <taxon>Phlebobranchia</taxon>
        <taxon>Ascidiidae</taxon>
        <taxon>Phallusia</taxon>
    </lineage>
</organism>
<evidence type="ECO:0000256" key="1">
    <source>
        <dbReference type="ARBA" id="ARBA00004477"/>
    </source>
</evidence>
<keyword evidence="5 12" id="KW-0808">Transferase</keyword>
<feature type="transmembrane region" description="Helical" evidence="11">
    <location>
        <begin position="779"/>
        <end position="802"/>
    </location>
</feature>
<dbReference type="PANTHER" id="PTHR23071">
    <property type="entry name" value="PHOSPHATIDYLINOSITOL GLYCAN"/>
    <property type="match status" value="1"/>
</dbReference>
<dbReference type="InterPro" id="IPR017850">
    <property type="entry name" value="Alkaline_phosphatase_core_sf"/>
</dbReference>
<protein>
    <submittedName>
        <fullName evidence="12">GPI ethanolamine phosphate transferase 3-like</fullName>
    </submittedName>
</protein>
<feature type="transmembrane region" description="Helical" evidence="11">
    <location>
        <begin position="664"/>
        <end position="681"/>
    </location>
</feature>
<keyword evidence="4" id="KW-0337">GPI-anchor biosynthesis</keyword>
<feature type="transmembrane region" description="Helical" evidence="11">
    <location>
        <begin position="839"/>
        <end position="857"/>
    </location>
</feature>
<gene>
    <name evidence="12" type="primary">Pigo</name>
</gene>
<dbReference type="GO" id="GO:0005789">
    <property type="term" value="C:endoplasmic reticulum membrane"/>
    <property type="evidence" value="ECO:0007669"/>
    <property type="project" value="UniProtKB-SubCell"/>
</dbReference>
<name>A0A6F9DPG1_9ASCI</name>
<keyword evidence="7" id="KW-0256">Endoplasmic reticulum</keyword>
<evidence type="ECO:0000256" key="6">
    <source>
        <dbReference type="ARBA" id="ARBA00022692"/>
    </source>
</evidence>
<dbReference type="Pfam" id="PF01663">
    <property type="entry name" value="Phosphodiest"/>
    <property type="match status" value="1"/>
</dbReference>
<keyword evidence="9 11" id="KW-0472">Membrane</keyword>
<dbReference type="UniPathway" id="UPA00196"/>
<dbReference type="AlphaFoldDB" id="A0A6F9DPG1"/>
<comment type="similarity">
    <text evidence="3">Belongs to the PIGG/PIGN/PIGO family. PIGO subfamily.</text>
</comment>
<evidence type="ECO:0000256" key="7">
    <source>
        <dbReference type="ARBA" id="ARBA00022824"/>
    </source>
</evidence>
<feature type="transmembrane region" description="Helical" evidence="11">
    <location>
        <begin position="693"/>
        <end position="714"/>
    </location>
</feature>
<dbReference type="GO" id="GO:0051377">
    <property type="term" value="F:mannose-ethanolamine phosphotransferase activity"/>
    <property type="evidence" value="ECO:0007669"/>
    <property type="project" value="InterPro"/>
</dbReference>
<dbReference type="SUPFAM" id="SSF53649">
    <property type="entry name" value="Alkaline phosphatase-like"/>
    <property type="match status" value="1"/>
</dbReference>
<evidence type="ECO:0000256" key="2">
    <source>
        <dbReference type="ARBA" id="ARBA00004687"/>
    </source>
</evidence>
<evidence type="ECO:0000313" key="12">
    <source>
        <dbReference type="EMBL" id="CAB3264866.1"/>
    </source>
</evidence>
<dbReference type="PANTHER" id="PTHR23071:SF1">
    <property type="entry name" value="GPI ETHANOLAMINE PHOSPHATE TRANSFERASE 3"/>
    <property type="match status" value="1"/>
</dbReference>
<comment type="pathway">
    <text evidence="2">Glycolipid biosynthesis; glycosylphosphatidylinositol-anchor biosynthesis.</text>
</comment>
<dbReference type="CDD" id="cd16023">
    <property type="entry name" value="GPI_EPT_3"/>
    <property type="match status" value="1"/>
</dbReference>
<feature type="transmembrane region" description="Helical" evidence="11">
    <location>
        <begin position="945"/>
        <end position="966"/>
    </location>
</feature>
<evidence type="ECO:0000256" key="10">
    <source>
        <dbReference type="ARBA" id="ARBA00023180"/>
    </source>
</evidence>
<feature type="transmembrane region" description="Helical" evidence="11">
    <location>
        <begin position="501"/>
        <end position="521"/>
    </location>
</feature>
<sequence length="1018" mass="115343">MGFIKQLCFLILIITTFFVGIFIFANGFLLTRHEMTLKSSCESNTCWTAPEINKVYSKAIVIIIDALRFDFAEYKDYTSKLPYINKLPVLRELAAKKGCSSARLFRFQADAPTTTMQRIKGFTTGSFPTFVDISNNFDSSEITEDNIIDQIVAQKSNITFLGDDTWLNLFPGRFSTALPFPSFDVKDLHTVDNGILNHLYDEMQKPDWKFIIAHFLGVDHCGHRYGPVHPEMTAKLGQMNEMIQSVVEKMTNDTLLVIMGDHGMTETGDHGGATVDEVDTTLFVYSPPGALFSPDNAVFDKNCYDSKIQQVDIVPTLSLLFGFPIPFPNLGSFIPALITGESHGHQVSNLKQALTVNLKQVQNYLQEYNKMHSTFPQEHFQSLITAMTQISPQNFSSVDTQDVIQFLRQAREMCHEIWAQFNEILMSVGLQICATVMAWYFLGLALKHFIAAAVILFFIDCMAQFADDKILAGLIIFYVTVGAFTVLAAKKAIKGENCLWFLLSVVAVAFYGGIYTANSFILTEDNTICYLFTSMQCYCFLKLITNSKISRTKLRTSKNFLKRTFQFATSFYHDPFTISMILSITLMLVTRYAFTFRVCRPEQFWCYKNSEESFSAIDQSSAVVKPVLSTISLVGIVLTAIFWFKKTGNSRGLLSPSRICARNLIPIAVVCITLHWVLQTFPSKQLDSLPDMYVTFLPRCAFVLLLSCTIWWLISPITSHLIYPDHKGRYVDESSQTSDAQVISEYYHQLKQQLNKNVQADQEMSRNNGHQAQAPPAAFGLYTFASTSILGMGEVLLVLIVLLLDVEIAPVMFFFILSTGCLLEVISMDENSCKGDMKVSWVSVFLWSLSSSFWWFATGHQGGISSIPWNAAFVGFRGNHPTVALPAVMVTSNIFSSQILHTALLPLVVLWPITRARSSSRDQRKFDSELDFVQSEHFWPSMTDLFMKHILFQAVKMLGCMTSSFLHRRHLMVWWIFAPRYLYESVAFIVTCICSVLCFCYLARIKHCMEKWIHKKIS</sequence>
<comment type="subcellular location">
    <subcellularLocation>
        <location evidence="1">Endoplasmic reticulum membrane</location>
        <topology evidence="1">Multi-pass membrane protein</topology>
    </subcellularLocation>
</comment>
<evidence type="ECO:0000256" key="9">
    <source>
        <dbReference type="ARBA" id="ARBA00023136"/>
    </source>
</evidence>
<dbReference type="EMBL" id="LR789004">
    <property type="protein sequence ID" value="CAB3264866.1"/>
    <property type="molecule type" value="mRNA"/>
</dbReference>
<dbReference type="InterPro" id="IPR037675">
    <property type="entry name" value="PIG-O_N"/>
</dbReference>
<feature type="transmembrane region" description="Helical" evidence="11">
    <location>
        <begin position="7"/>
        <end position="30"/>
    </location>
</feature>
<keyword evidence="10" id="KW-0325">Glycoprotein</keyword>